<evidence type="ECO:0000256" key="1">
    <source>
        <dbReference type="SAM" id="MobiDB-lite"/>
    </source>
</evidence>
<feature type="non-terminal residue" evidence="3">
    <location>
        <position position="189"/>
    </location>
</feature>
<feature type="signal peptide" evidence="2">
    <location>
        <begin position="1"/>
        <end position="23"/>
    </location>
</feature>
<evidence type="ECO:0000313" key="4">
    <source>
        <dbReference type="Proteomes" id="UP000218811"/>
    </source>
</evidence>
<keyword evidence="4" id="KW-1185">Reference proteome</keyword>
<accession>A0A2H3J775</accession>
<evidence type="ECO:0000313" key="3">
    <source>
        <dbReference type="EMBL" id="PCH33498.1"/>
    </source>
</evidence>
<feature type="compositionally biased region" description="Low complexity" evidence="1">
    <location>
        <begin position="133"/>
        <end position="143"/>
    </location>
</feature>
<gene>
    <name evidence="3" type="ORF">WOLCODRAFT_147594</name>
</gene>
<dbReference type="EMBL" id="KB467831">
    <property type="protein sequence ID" value="PCH33498.1"/>
    <property type="molecule type" value="Genomic_DNA"/>
</dbReference>
<feature type="chain" id="PRO_5013904201" evidence="2">
    <location>
        <begin position="24"/>
        <end position="189"/>
    </location>
</feature>
<dbReference type="AlphaFoldDB" id="A0A2H3J775"/>
<keyword evidence="2" id="KW-0732">Signal</keyword>
<evidence type="ECO:0000256" key="2">
    <source>
        <dbReference type="SAM" id="SignalP"/>
    </source>
</evidence>
<feature type="compositionally biased region" description="Polar residues" evidence="1">
    <location>
        <begin position="145"/>
        <end position="160"/>
    </location>
</feature>
<feature type="region of interest" description="Disordered" evidence="1">
    <location>
        <begin position="133"/>
        <end position="160"/>
    </location>
</feature>
<sequence length="189" mass="18578">MFFSLTCAKLLLLAVLLVARASALFIPPWAAGAPALTKSSVGPSSLATGASQDADGNSLGQVEVAFAHTPGGGVGRALPGIPRIDNDNDAVPETLSVSSSLIETVTITVTAASQGSVTGLPSASAITTASPLSSSALTSSDSTRFPGSTTITPSSLPTAQTSVSGFPSLTVLPFESTTTSAAASTTAPV</sequence>
<protein>
    <submittedName>
        <fullName evidence="3">Uncharacterized protein</fullName>
    </submittedName>
</protein>
<organism evidence="3 4">
    <name type="scientific">Wolfiporia cocos (strain MD-104)</name>
    <name type="common">Brown rot fungus</name>
    <dbReference type="NCBI Taxonomy" id="742152"/>
    <lineage>
        <taxon>Eukaryota</taxon>
        <taxon>Fungi</taxon>
        <taxon>Dikarya</taxon>
        <taxon>Basidiomycota</taxon>
        <taxon>Agaricomycotina</taxon>
        <taxon>Agaricomycetes</taxon>
        <taxon>Polyporales</taxon>
        <taxon>Phaeolaceae</taxon>
        <taxon>Wolfiporia</taxon>
    </lineage>
</organism>
<name>A0A2H3J775_WOLCO</name>
<dbReference type="Proteomes" id="UP000218811">
    <property type="component" value="Unassembled WGS sequence"/>
</dbReference>
<proteinExistence type="predicted"/>
<reference evidence="3 4" key="1">
    <citation type="journal article" date="2012" name="Science">
        <title>The Paleozoic origin of enzymatic lignin decomposition reconstructed from 31 fungal genomes.</title>
        <authorList>
            <person name="Floudas D."/>
            <person name="Binder M."/>
            <person name="Riley R."/>
            <person name="Barry K."/>
            <person name="Blanchette R.A."/>
            <person name="Henrissat B."/>
            <person name="Martinez A.T."/>
            <person name="Otillar R."/>
            <person name="Spatafora J.W."/>
            <person name="Yadav J.S."/>
            <person name="Aerts A."/>
            <person name="Benoit I."/>
            <person name="Boyd A."/>
            <person name="Carlson A."/>
            <person name="Copeland A."/>
            <person name="Coutinho P.M."/>
            <person name="de Vries R.P."/>
            <person name="Ferreira P."/>
            <person name="Findley K."/>
            <person name="Foster B."/>
            <person name="Gaskell J."/>
            <person name="Glotzer D."/>
            <person name="Gorecki P."/>
            <person name="Heitman J."/>
            <person name="Hesse C."/>
            <person name="Hori C."/>
            <person name="Igarashi K."/>
            <person name="Jurgens J.A."/>
            <person name="Kallen N."/>
            <person name="Kersten P."/>
            <person name="Kohler A."/>
            <person name="Kuees U."/>
            <person name="Kumar T.K.A."/>
            <person name="Kuo A."/>
            <person name="LaButti K."/>
            <person name="Larrondo L.F."/>
            <person name="Lindquist E."/>
            <person name="Ling A."/>
            <person name="Lombard V."/>
            <person name="Lucas S."/>
            <person name="Lundell T."/>
            <person name="Martin R."/>
            <person name="McLaughlin D.J."/>
            <person name="Morgenstern I."/>
            <person name="Morin E."/>
            <person name="Murat C."/>
            <person name="Nagy L.G."/>
            <person name="Nolan M."/>
            <person name="Ohm R.A."/>
            <person name="Patyshakuliyeva A."/>
            <person name="Rokas A."/>
            <person name="Ruiz-Duenas F.J."/>
            <person name="Sabat G."/>
            <person name="Salamov A."/>
            <person name="Samejima M."/>
            <person name="Schmutz J."/>
            <person name="Slot J.C."/>
            <person name="St John F."/>
            <person name="Stenlid J."/>
            <person name="Sun H."/>
            <person name="Sun S."/>
            <person name="Syed K."/>
            <person name="Tsang A."/>
            <person name="Wiebenga A."/>
            <person name="Young D."/>
            <person name="Pisabarro A."/>
            <person name="Eastwood D.C."/>
            <person name="Martin F."/>
            <person name="Cullen D."/>
            <person name="Grigoriev I.V."/>
            <person name="Hibbett D.S."/>
        </authorList>
    </citation>
    <scope>NUCLEOTIDE SEQUENCE [LARGE SCALE GENOMIC DNA]</scope>
    <source>
        <strain evidence="3 4">MD-104</strain>
    </source>
</reference>